<evidence type="ECO:0000256" key="1">
    <source>
        <dbReference type="SAM" id="MobiDB-lite"/>
    </source>
</evidence>
<dbReference type="EMBL" id="CSAJ01001160">
    <property type="protein sequence ID" value="COX67611.1"/>
    <property type="molecule type" value="Genomic_DNA"/>
</dbReference>
<organism evidence="2 3">
    <name type="scientific">Mycobacterium tuberculosis</name>
    <dbReference type="NCBI Taxonomy" id="1773"/>
    <lineage>
        <taxon>Bacteria</taxon>
        <taxon>Bacillati</taxon>
        <taxon>Actinomycetota</taxon>
        <taxon>Actinomycetes</taxon>
        <taxon>Mycobacteriales</taxon>
        <taxon>Mycobacteriaceae</taxon>
        <taxon>Mycobacterium</taxon>
        <taxon>Mycobacterium tuberculosis complex</taxon>
    </lineage>
</organism>
<dbReference type="Proteomes" id="UP000044938">
    <property type="component" value="Unassembled WGS sequence"/>
</dbReference>
<gene>
    <name evidence="2" type="ORF">ERS007720_04786</name>
</gene>
<proteinExistence type="predicted"/>
<dbReference type="AlphaFoldDB" id="A0A655JST4"/>
<evidence type="ECO:0000313" key="3">
    <source>
        <dbReference type="Proteomes" id="UP000044938"/>
    </source>
</evidence>
<accession>A0A655JST4</accession>
<evidence type="ECO:0000313" key="2">
    <source>
        <dbReference type="EMBL" id="COX67611.1"/>
    </source>
</evidence>
<sequence>MRSPGTPSSSNSARAARSRDSATLAKRCGAAGPSGISTDCSRIAVVSARPIPSAESTPAIGGISTVRMPRASATAHAC</sequence>
<feature type="region of interest" description="Disordered" evidence="1">
    <location>
        <begin position="1"/>
        <end position="35"/>
    </location>
</feature>
<protein>
    <submittedName>
        <fullName evidence="2">Uncharacterized protein</fullName>
    </submittedName>
</protein>
<reference evidence="2 3" key="1">
    <citation type="submission" date="2015-03" db="EMBL/GenBank/DDBJ databases">
        <authorList>
            <consortium name="Pathogen Informatics"/>
        </authorList>
    </citation>
    <scope>NUCLEOTIDE SEQUENCE [LARGE SCALE GENOMIC DNA]</scope>
    <source>
        <strain evidence="2 3">M09401471</strain>
    </source>
</reference>
<name>A0A655JST4_MYCTX</name>